<accession>A0AAE1VRH1</accession>
<proteinExistence type="predicted"/>
<keyword evidence="2" id="KW-1185">Reference proteome</keyword>
<dbReference type="Proteomes" id="UP001291623">
    <property type="component" value="Unassembled WGS sequence"/>
</dbReference>
<evidence type="ECO:0000313" key="1">
    <source>
        <dbReference type="EMBL" id="KAK4370239.1"/>
    </source>
</evidence>
<evidence type="ECO:0000313" key="2">
    <source>
        <dbReference type="Proteomes" id="UP001291623"/>
    </source>
</evidence>
<comment type="caution">
    <text evidence="1">The sequence shown here is derived from an EMBL/GenBank/DDBJ whole genome shotgun (WGS) entry which is preliminary data.</text>
</comment>
<dbReference type="EMBL" id="JAVYJV010000005">
    <property type="protein sequence ID" value="KAK4370239.1"/>
    <property type="molecule type" value="Genomic_DNA"/>
</dbReference>
<dbReference type="AlphaFoldDB" id="A0AAE1VRH1"/>
<name>A0AAE1VRH1_9SOLA</name>
<reference evidence="1" key="1">
    <citation type="submission" date="2023-12" db="EMBL/GenBank/DDBJ databases">
        <title>Genome assembly of Anisodus tanguticus.</title>
        <authorList>
            <person name="Wang Y.-J."/>
        </authorList>
    </citation>
    <scope>NUCLEOTIDE SEQUENCE</scope>
    <source>
        <strain evidence="1">KB-2021</strain>
        <tissue evidence="1">Leaf</tissue>
    </source>
</reference>
<gene>
    <name evidence="1" type="ORF">RND71_009714</name>
</gene>
<protein>
    <submittedName>
        <fullName evidence="1">Uncharacterized protein</fullName>
    </submittedName>
</protein>
<sequence length="63" mass="6972">MKSQCFVPTYESHTTYGLLSQKTVCMLSRALCYSQGGIPCTPLENQQMDSELVSSLTKDVPKP</sequence>
<organism evidence="1 2">
    <name type="scientific">Anisodus tanguticus</name>
    <dbReference type="NCBI Taxonomy" id="243964"/>
    <lineage>
        <taxon>Eukaryota</taxon>
        <taxon>Viridiplantae</taxon>
        <taxon>Streptophyta</taxon>
        <taxon>Embryophyta</taxon>
        <taxon>Tracheophyta</taxon>
        <taxon>Spermatophyta</taxon>
        <taxon>Magnoliopsida</taxon>
        <taxon>eudicotyledons</taxon>
        <taxon>Gunneridae</taxon>
        <taxon>Pentapetalae</taxon>
        <taxon>asterids</taxon>
        <taxon>lamiids</taxon>
        <taxon>Solanales</taxon>
        <taxon>Solanaceae</taxon>
        <taxon>Solanoideae</taxon>
        <taxon>Hyoscyameae</taxon>
        <taxon>Anisodus</taxon>
    </lineage>
</organism>